<name>A0A1B1Z2R2_9BACL</name>
<accession>A0A1B1Z2R2</accession>
<dbReference type="EMBL" id="CP016761">
    <property type="protein sequence ID" value="ANX11785.1"/>
    <property type="molecule type" value="Genomic_DNA"/>
</dbReference>
<dbReference type="PANTHER" id="PTHR43266">
    <property type="entry name" value="MACROLIDE-EFFLUX PROTEIN"/>
    <property type="match status" value="1"/>
</dbReference>
<dbReference type="InterPro" id="IPR036259">
    <property type="entry name" value="MFS_trans_sf"/>
</dbReference>
<keyword evidence="5 7" id="KW-1133">Transmembrane helix</keyword>
<dbReference type="RefSeq" id="WP_066288125.1">
    <property type="nucleotide sequence ID" value="NZ_CP016761.1"/>
</dbReference>
<feature type="transmembrane region" description="Helical" evidence="7">
    <location>
        <begin position="384"/>
        <end position="404"/>
    </location>
</feature>
<evidence type="ECO:0000256" key="4">
    <source>
        <dbReference type="ARBA" id="ARBA00022692"/>
    </source>
</evidence>
<keyword evidence="6 7" id="KW-0472">Membrane</keyword>
<evidence type="ECO:0000313" key="10">
    <source>
        <dbReference type="Proteomes" id="UP000077412"/>
    </source>
</evidence>
<evidence type="ECO:0000256" key="5">
    <source>
        <dbReference type="ARBA" id="ARBA00022989"/>
    </source>
</evidence>
<dbReference type="Pfam" id="PF07690">
    <property type="entry name" value="MFS_1"/>
    <property type="match status" value="2"/>
</dbReference>
<feature type="transmembrane region" description="Helical" evidence="7">
    <location>
        <begin position="228"/>
        <end position="254"/>
    </location>
</feature>
<dbReference type="GO" id="GO:0022857">
    <property type="term" value="F:transmembrane transporter activity"/>
    <property type="evidence" value="ECO:0007669"/>
    <property type="project" value="InterPro"/>
</dbReference>
<keyword evidence="4 7" id="KW-0812">Transmembrane</keyword>
<evidence type="ECO:0000256" key="2">
    <source>
        <dbReference type="ARBA" id="ARBA00022448"/>
    </source>
</evidence>
<dbReference type="OrthoDB" id="9775268at2"/>
<dbReference type="PRINTS" id="PR01988">
    <property type="entry name" value="EXPORTERBACE"/>
</dbReference>
<dbReference type="InterPro" id="IPR020846">
    <property type="entry name" value="MFS_dom"/>
</dbReference>
<protein>
    <submittedName>
        <fullName evidence="9">MFS transporter</fullName>
    </submittedName>
</protein>
<proteinExistence type="predicted"/>
<keyword evidence="10" id="KW-1185">Reference proteome</keyword>
<gene>
    <name evidence="9" type="ORF">ABE41_007170</name>
</gene>
<dbReference type="Gene3D" id="1.20.1250.20">
    <property type="entry name" value="MFS general substrate transporter like domains"/>
    <property type="match status" value="2"/>
</dbReference>
<dbReference type="AlphaFoldDB" id="A0A1B1Z2R2"/>
<feature type="transmembrane region" description="Helical" evidence="7">
    <location>
        <begin position="266"/>
        <end position="289"/>
    </location>
</feature>
<feature type="transmembrane region" description="Helical" evidence="7">
    <location>
        <begin position="170"/>
        <end position="187"/>
    </location>
</feature>
<dbReference type="InterPro" id="IPR011701">
    <property type="entry name" value="MFS"/>
</dbReference>
<dbReference type="Proteomes" id="UP000077412">
    <property type="component" value="Chromosome"/>
</dbReference>
<feature type="transmembrane region" description="Helical" evidence="7">
    <location>
        <begin position="296"/>
        <end position="316"/>
    </location>
</feature>
<dbReference type="PANTHER" id="PTHR43266:SF8">
    <property type="entry name" value="MACROLIDE-EFFLUX PROTEIN"/>
    <property type="match status" value="1"/>
</dbReference>
<evidence type="ECO:0000256" key="1">
    <source>
        <dbReference type="ARBA" id="ARBA00004651"/>
    </source>
</evidence>
<dbReference type="SUPFAM" id="SSF103473">
    <property type="entry name" value="MFS general substrate transporter"/>
    <property type="match status" value="1"/>
</dbReference>
<evidence type="ECO:0000313" key="9">
    <source>
        <dbReference type="EMBL" id="ANX11785.1"/>
    </source>
</evidence>
<dbReference type="GO" id="GO:0005886">
    <property type="term" value="C:plasma membrane"/>
    <property type="evidence" value="ECO:0007669"/>
    <property type="project" value="UniProtKB-SubCell"/>
</dbReference>
<feature type="domain" description="Major facilitator superfamily (MFS) profile" evidence="8">
    <location>
        <begin position="228"/>
        <end position="428"/>
    </location>
</feature>
<sequence>MKDFLKIFQNRNFSKLFLAGFTSMMGSIIGVTAFMFYLLDKFSEQPFYATLAELMYSLPTLAVFFIVGVLADRMDRQKIALYCDWICAVLCLALMGAILLDWMPLIFAVLFLRSAVGKFFFPADQAMVQGILSKDEYAIAAGLNQMVGSMFMLFGNMLGIFIYWSVGIQGAIAFDLVTYVVSALLIMSMKVNEEVRLPNGKHKFKDINIGMVWKDFGAGFSYIKNSKLLMALIFGFFLFGVVNGGLSVMPAFIMKYKLAPENYEQMMMWMGIVFGISVLAGSVICSMLAKKIKLSTAIIIGLFASGIAIGLCAVAANIWVFFIFTALMGLGIPLVNIGLGGWLPKIVDPKMMGRVQGAITPINMLSHTVTLALIAAFFPKFLSVEALFWVVGGALFIVGLFYMFTLPKYDVEETEETTDMDLKEKVPV</sequence>
<dbReference type="PROSITE" id="PS50850">
    <property type="entry name" value="MFS"/>
    <property type="match status" value="1"/>
</dbReference>
<keyword evidence="2" id="KW-0813">Transport</keyword>
<organism evidence="9 10">
    <name type="scientific">Fictibacillus arsenicus</name>
    <dbReference type="NCBI Taxonomy" id="255247"/>
    <lineage>
        <taxon>Bacteria</taxon>
        <taxon>Bacillati</taxon>
        <taxon>Bacillota</taxon>
        <taxon>Bacilli</taxon>
        <taxon>Bacillales</taxon>
        <taxon>Fictibacillaceae</taxon>
        <taxon>Fictibacillus</taxon>
    </lineage>
</organism>
<evidence type="ECO:0000256" key="6">
    <source>
        <dbReference type="ARBA" id="ARBA00023136"/>
    </source>
</evidence>
<keyword evidence="3" id="KW-1003">Cell membrane</keyword>
<feature type="transmembrane region" description="Helical" evidence="7">
    <location>
        <begin position="16"/>
        <end position="39"/>
    </location>
</feature>
<feature type="transmembrane region" description="Helical" evidence="7">
    <location>
        <begin position="54"/>
        <end position="72"/>
    </location>
</feature>
<evidence type="ECO:0000259" key="8">
    <source>
        <dbReference type="PROSITE" id="PS50850"/>
    </source>
</evidence>
<comment type="subcellular location">
    <subcellularLocation>
        <location evidence="1">Cell membrane</location>
        <topology evidence="1">Multi-pass membrane protein</topology>
    </subcellularLocation>
</comment>
<dbReference type="KEGG" id="far:ABE41_007170"/>
<feature type="transmembrane region" description="Helical" evidence="7">
    <location>
        <begin position="355"/>
        <end position="378"/>
    </location>
</feature>
<feature type="transmembrane region" description="Helical" evidence="7">
    <location>
        <begin position="322"/>
        <end position="343"/>
    </location>
</feature>
<evidence type="ECO:0000256" key="3">
    <source>
        <dbReference type="ARBA" id="ARBA00022475"/>
    </source>
</evidence>
<dbReference type="InterPro" id="IPR022324">
    <property type="entry name" value="Bacilysin_exporter_BacE_put"/>
</dbReference>
<evidence type="ECO:0000256" key="7">
    <source>
        <dbReference type="SAM" id="Phobius"/>
    </source>
</evidence>
<reference evidence="9 10" key="1">
    <citation type="submission" date="2016-08" db="EMBL/GenBank/DDBJ databases">
        <title>Complete genome sequence of Fictibacillus arsenicus G25-54, a strain with toxicity to nematodes and a potential arsenic-resistance activity.</title>
        <authorList>
            <person name="Zheng Z."/>
        </authorList>
    </citation>
    <scope>NUCLEOTIDE SEQUENCE [LARGE SCALE GENOMIC DNA]</scope>
    <source>
        <strain evidence="9 10">G25-54</strain>
    </source>
</reference>
<dbReference type="CDD" id="cd06173">
    <property type="entry name" value="MFS_MefA_like"/>
    <property type="match status" value="1"/>
</dbReference>
<dbReference type="STRING" id="255247.ABE41_007170"/>